<proteinExistence type="predicted"/>
<reference evidence="3 4" key="1">
    <citation type="submission" date="2023-10" db="EMBL/GenBank/DDBJ databases">
        <authorList>
            <person name="Maclean D."/>
            <person name="Macfadyen A."/>
        </authorList>
    </citation>
    <scope>NUCLEOTIDE SEQUENCE [LARGE SCALE GENOMIC DNA]</scope>
</reference>
<feature type="region of interest" description="Disordered" evidence="1">
    <location>
        <begin position="1"/>
        <end position="45"/>
    </location>
</feature>
<dbReference type="EMBL" id="CAUYUE010000003">
    <property type="protein sequence ID" value="CAK0753815.1"/>
    <property type="molecule type" value="Genomic_DNA"/>
</dbReference>
<dbReference type="Pfam" id="PF09348">
    <property type="entry name" value="DUF1990"/>
    <property type="match status" value="1"/>
</dbReference>
<comment type="caution">
    <text evidence="3">The sequence shown here is derived from an EMBL/GenBank/DDBJ whole genome shotgun (WGS) entry which is preliminary data.</text>
</comment>
<protein>
    <recommendedName>
        <fullName evidence="2">DUF1990 domain-containing protein</fullName>
    </recommendedName>
</protein>
<dbReference type="PANTHER" id="PTHR34202">
    <property type="entry name" value="UPF0548 PROTEIN"/>
    <property type="match status" value="1"/>
</dbReference>
<dbReference type="Proteomes" id="UP001314263">
    <property type="component" value="Unassembled WGS sequence"/>
</dbReference>
<feature type="domain" description="DUF1990" evidence="2">
    <location>
        <begin position="51"/>
        <end position="213"/>
    </location>
</feature>
<keyword evidence="4" id="KW-1185">Reference proteome</keyword>
<sequence>MRLGFAGISSRKPDHSVIDRDVQRSKSASPNHRHAGSTESIGNDPPLLQQRGWHIDYDCVQVGSGKQAYSNAKEAVKQWKHMDLGWVATNRPVIEVGQATIVMARVLGLLWMRNPLRIVYQGEQKAPVPACAVRAGRRQSKSCKKGLRFDLGQTTLEGHSLAGEERFSVQWCKEDDSVWYEIYAVSRPATLLAIASYPLTRHYQRRFRRESLSAVQAAAGEY</sequence>
<organism evidence="3 4">
    <name type="scientific">Coccomyxa viridis</name>
    <dbReference type="NCBI Taxonomy" id="1274662"/>
    <lineage>
        <taxon>Eukaryota</taxon>
        <taxon>Viridiplantae</taxon>
        <taxon>Chlorophyta</taxon>
        <taxon>core chlorophytes</taxon>
        <taxon>Trebouxiophyceae</taxon>
        <taxon>Trebouxiophyceae incertae sedis</taxon>
        <taxon>Coccomyxaceae</taxon>
        <taxon>Coccomyxa</taxon>
    </lineage>
</organism>
<dbReference type="AlphaFoldDB" id="A0AAV1HX50"/>
<name>A0AAV1HX50_9CHLO</name>
<evidence type="ECO:0000313" key="3">
    <source>
        <dbReference type="EMBL" id="CAK0753815.1"/>
    </source>
</evidence>
<accession>A0AAV1HX50</accession>
<feature type="compositionally biased region" description="Basic and acidic residues" evidence="1">
    <location>
        <begin position="11"/>
        <end position="24"/>
    </location>
</feature>
<evidence type="ECO:0000256" key="1">
    <source>
        <dbReference type="SAM" id="MobiDB-lite"/>
    </source>
</evidence>
<evidence type="ECO:0000313" key="4">
    <source>
        <dbReference type="Proteomes" id="UP001314263"/>
    </source>
</evidence>
<dbReference type="InterPro" id="IPR018960">
    <property type="entry name" value="DUF1990"/>
</dbReference>
<dbReference type="PANTHER" id="PTHR34202:SF1">
    <property type="entry name" value="UPF0548 PROTEIN"/>
    <property type="match status" value="1"/>
</dbReference>
<gene>
    <name evidence="3" type="ORF">CVIRNUC_002249</name>
</gene>
<evidence type="ECO:0000259" key="2">
    <source>
        <dbReference type="Pfam" id="PF09348"/>
    </source>
</evidence>